<evidence type="ECO:0000259" key="3">
    <source>
        <dbReference type="PROSITE" id="PS51031"/>
    </source>
</evidence>
<keyword evidence="1" id="KW-0539">Nucleus</keyword>
<dbReference type="InterPro" id="IPR006578">
    <property type="entry name" value="MADF-dom"/>
</dbReference>
<dbReference type="OrthoDB" id="7490374at2759"/>
<sequence>MFDPRKLIREVQARPCLWDCKDSNYINRPVRRVAWDQIAEELIIDWHTYTVTNKKEIVNDIQSRWKHMKEYYLKEKRKNTHFDSSSAVRPKVPQYFELLNFLEGVSYNRAREAKLDMDKSNDLSCLNDIGMIDVDSFFLPPSQTTTATETCDELIAAFQSSSSNNVPTKESVEEDPDKSFLLSLLPEIKTMTAKQKFDLKFEILSAIKRIKYDPQPTTLDRSNFCPEPISSTQYAFAENDLPFSLQ</sequence>
<evidence type="ECO:0008006" key="6">
    <source>
        <dbReference type="Google" id="ProtNLM"/>
    </source>
</evidence>
<dbReference type="Proteomes" id="UP000494256">
    <property type="component" value="Unassembled WGS sequence"/>
</dbReference>
<evidence type="ECO:0000259" key="2">
    <source>
        <dbReference type="PROSITE" id="PS51029"/>
    </source>
</evidence>
<feature type="domain" description="BESS" evidence="3">
    <location>
        <begin position="174"/>
        <end position="213"/>
    </location>
</feature>
<organism evidence="4 5">
    <name type="scientific">Arctia plantaginis</name>
    <name type="common">Wood tiger moth</name>
    <name type="synonym">Phalaena plantaginis</name>
    <dbReference type="NCBI Taxonomy" id="874455"/>
    <lineage>
        <taxon>Eukaryota</taxon>
        <taxon>Metazoa</taxon>
        <taxon>Ecdysozoa</taxon>
        <taxon>Arthropoda</taxon>
        <taxon>Hexapoda</taxon>
        <taxon>Insecta</taxon>
        <taxon>Pterygota</taxon>
        <taxon>Neoptera</taxon>
        <taxon>Endopterygota</taxon>
        <taxon>Lepidoptera</taxon>
        <taxon>Glossata</taxon>
        <taxon>Ditrysia</taxon>
        <taxon>Noctuoidea</taxon>
        <taxon>Erebidae</taxon>
        <taxon>Arctiinae</taxon>
        <taxon>Arctia</taxon>
    </lineage>
</organism>
<dbReference type="GO" id="GO:0005634">
    <property type="term" value="C:nucleus"/>
    <property type="evidence" value="ECO:0007669"/>
    <property type="project" value="UniProtKB-SubCell"/>
</dbReference>
<evidence type="ECO:0000313" key="4">
    <source>
        <dbReference type="EMBL" id="CAB3221997.1"/>
    </source>
</evidence>
<feature type="domain" description="MADF" evidence="2">
    <location>
        <begin position="6"/>
        <end position="107"/>
    </location>
</feature>
<dbReference type="AlphaFoldDB" id="A0A8S0YT51"/>
<dbReference type="SMART" id="SM00595">
    <property type="entry name" value="MADF"/>
    <property type="match status" value="1"/>
</dbReference>
<dbReference type="PANTHER" id="PTHR12243">
    <property type="entry name" value="MADF DOMAIN TRANSCRIPTION FACTOR"/>
    <property type="match status" value="1"/>
</dbReference>
<name>A0A8S0YT51_ARCPL</name>
<reference evidence="4 5" key="1">
    <citation type="submission" date="2020-04" db="EMBL/GenBank/DDBJ databases">
        <authorList>
            <person name="Wallbank WR R."/>
            <person name="Pardo Diaz C."/>
            <person name="Kozak K."/>
            <person name="Martin S."/>
            <person name="Jiggins C."/>
            <person name="Moest M."/>
            <person name="Warren A I."/>
            <person name="Byers J.R.P. K."/>
            <person name="Montejo-Kovacevich G."/>
            <person name="Yen C E."/>
        </authorList>
    </citation>
    <scope>NUCLEOTIDE SEQUENCE [LARGE SCALE GENOMIC DNA]</scope>
</reference>
<dbReference type="EMBL" id="CADEBD010000051">
    <property type="protein sequence ID" value="CAB3221997.1"/>
    <property type="molecule type" value="Genomic_DNA"/>
</dbReference>
<protein>
    <recommendedName>
        <fullName evidence="6">MADF domain-containing protein</fullName>
    </recommendedName>
</protein>
<dbReference type="PROSITE" id="PS51031">
    <property type="entry name" value="BESS"/>
    <property type="match status" value="1"/>
</dbReference>
<dbReference type="InterPro" id="IPR004210">
    <property type="entry name" value="BESS_motif"/>
</dbReference>
<evidence type="ECO:0000313" key="5">
    <source>
        <dbReference type="Proteomes" id="UP000494256"/>
    </source>
</evidence>
<gene>
    <name evidence="4" type="ORF">APLA_LOCUS1116</name>
</gene>
<dbReference type="Pfam" id="PF10545">
    <property type="entry name" value="MADF_DNA_bdg"/>
    <property type="match status" value="1"/>
</dbReference>
<dbReference type="Pfam" id="PF02944">
    <property type="entry name" value="BESS"/>
    <property type="match status" value="1"/>
</dbReference>
<dbReference type="PROSITE" id="PS51029">
    <property type="entry name" value="MADF"/>
    <property type="match status" value="1"/>
</dbReference>
<comment type="subcellular location">
    <subcellularLocation>
        <location evidence="1">Nucleus</location>
    </subcellularLocation>
</comment>
<accession>A0A8S0YT51</accession>
<proteinExistence type="predicted"/>
<dbReference type="InterPro" id="IPR039353">
    <property type="entry name" value="TF_Adf1"/>
</dbReference>
<evidence type="ECO:0000256" key="1">
    <source>
        <dbReference type="PROSITE-ProRule" id="PRU00371"/>
    </source>
</evidence>
<dbReference type="GO" id="GO:0003677">
    <property type="term" value="F:DNA binding"/>
    <property type="evidence" value="ECO:0007669"/>
    <property type="project" value="InterPro"/>
</dbReference>
<comment type="caution">
    <text evidence="4">The sequence shown here is derived from an EMBL/GenBank/DDBJ whole genome shotgun (WGS) entry which is preliminary data.</text>
</comment>
<dbReference type="PANTHER" id="PTHR12243:SF67">
    <property type="entry name" value="COREPRESSOR OF PANGOLIN, ISOFORM A-RELATED"/>
    <property type="match status" value="1"/>
</dbReference>